<evidence type="ECO:0000256" key="11">
    <source>
        <dbReference type="ARBA" id="ARBA00040810"/>
    </source>
</evidence>
<evidence type="ECO:0000256" key="2">
    <source>
        <dbReference type="ARBA" id="ARBA00004919"/>
    </source>
</evidence>
<dbReference type="EC" id="2.5.1.141" evidence="3 14"/>
<feature type="transmembrane region" description="Helical" evidence="14">
    <location>
        <begin position="218"/>
        <end position="235"/>
    </location>
</feature>
<dbReference type="GO" id="GO:0048034">
    <property type="term" value="P:heme O biosynthetic process"/>
    <property type="evidence" value="ECO:0007669"/>
    <property type="project" value="UniProtKB-UniRule"/>
</dbReference>
<dbReference type="HAMAP" id="MF_00154">
    <property type="entry name" value="CyoE_CtaB"/>
    <property type="match status" value="1"/>
</dbReference>
<feature type="transmembrane region" description="Helical" evidence="14">
    <location>
        <begin position="271"/>
        <end position="291"/>
    </location>
</feature>
<keyword evidence="7 14" id="KW-1133">Transmembrane helix</keyword>
<dbReference type="CDD" id="cd13957">
    <property type="entry name" value="PT_UbiA_Cox10"/>
    <property type="match status" value="1"/>
</dbReference>
<feature type="transmembrane region" description="Helical" evidence="14">
    <location>
        <begin position="118"/>
        <end position="136"/>
    </location>
</feature>
<organism evidence="15 16">
    <name type="scientific">Candidatus Magnetobacterium bavaricum</name>
    <dbReference type="NCBI Taxonomy" id="29290"/>
    <lineage>
        <taxon>Bacteria</taxon>
        <taxon>Pseudomonadati</taxon>
        <taxon>Nitrospirota</taxon>
        <taxon>Thermodesulfovibrionia</taxon>
        <taxon>Thermodesulfovibrionales</taxon>
        <taxon>Candidatus Magnetobacteriaceae</taxon>
        <taxon>Candidatus Magnetobacterium</taxon>
    </lineage>
</organism>
<evidence type="ECO:0000256" key="10">
    <source>
        <dbReference type="ARBA" id="ARBA00030253"/>
    </source>
</evidence>
<proteinExistence type="inferred from homology"/>
<keyword evidence="4 14" id="KW-1003">Cell membrane</keyword>
<dbReference type="InterPro" id="IPR000537">
    <property type="entry name" value="UbiA_prenyltransferase"/>
</dbReference>
<comment type="caution">
    <text evidence="15">The sequence shown here is derived from an EMBL/GenBank/DDBJ whole genome shotgun (WGS) entry which is preliminary data.</text>
</comment>
<evidence type="ECO:0000256" key="13">
    <source>
        <dbReference type="ARBA" id="ARBA00047690"/>
    </source>
</evidence>
<keyword evidence="16" id="KW-1185">Reference proteome</keyword>
<dbReference type="Pfam" id="PF01040">
    <property type="entry name" value="UbiA"/>
    <property type="match status" value="1"/>
</dbReference>
<comment type="pathway">
    <text evidence="2 14">Porphyrin-containing compound metabolism; heme O biosynthesis; heme O from protoheme: step 1/1.</text>
</comment>
<evidence type="ECO:0000256" key="1">
    <source>
        <dbReference type="ARBA" id="ARBA00004651"/>
    </source>
</evidence>
<feature type="transmembrane region" description="Helical" evidence="14">
    <location>
        <begin position="45"/>
        <end position="69"/>
    </location>
</feature>
<evidence type="ECO:0000256" key="12">
    <source>
        <dbReference type="ARBA" id="ARBA00042475"/>
    </source>
</evidence>
<evidence type="ECO:0000313" key="15">
    <source>
        <dbReference type="EMBL" id="KJU86356.1"/>
    </source>
</evidence>
<feature type="transmembrane region" description="Helical" evidence="14">
    <location>
        <begin position="90"/>
        <end position="112"/>
    </location>
</feature>
<dbReference type="InterPro" id="IPR044878">
    <property type="entry name" value="UbiA_sf"/>
</dbReference>
<evidence type="ECO:0000256" key="14">
    <source>
        <dbReference type="HAMAP-Rule" id="MF_00154"/>
    </source>
</evidence>
<protein>
    <recommendedName>
        <fullName evidence="11 14">Protoheme IX farnesyltransferase</fullName>
        <ecNumber evidence="3 14">2.5.1.141</ecNumber>
    </recommendedName>
    <alternativeName>
        <fullName evidence="12 14">Heme B farnesyltransferase</fullName>
    </alternativeName>
    <alternativeName>
        <fullName evidence="10 14">Heme O synthase</fullName>
    </alternativeName>
</protein>
<evidence type="ECO:0000256" key="3">
    <source>
        <dbReference type="ARBA" id="ARBA00012292"/>
    </source>
</evidence>
<dbReference type="PANTHER" id="PTHR43448:SF7">
    <property type="entry name" value="4-HYDROXYBENZOATE SOLANESYLTRANSFERASE"/>
    <property type="match status" value="1"/>
</dbReference>
<feature type="transmembrane region" description="Helical" evidence="14">
    <location>
        <begin position="157"/>
        <end position="181"/>
    </location>
</feature>
<dbReference type="EMBL" id="LACI01000633">
    <property type="protein sequence ID" value="KJU86356.1"/>
    <property type="molecule type" value="Genomic_DNA"/>
</dbReference>
<evidence type="ECO:0000256" key="5">
    <source>
        <dbReference type="ARBA" id="ARBA00022679"/>
    </source>
</evidence>
<dbReference type="InterPro" id="IPR006369">
    <property type="entry name" value="Protohaem_IX_farnesylTrfase"/>
</dbReference>
<dbReference type="GO" id="GO:0008495">
    <property type="term" value="F:protoheme IX farnesyltransferase activity"/>
    <property type="evidence" value="ECO:0007669"/>
    <property type="project" value="UniProtKB-UniRule"/>
</dbReference>
<evidence type="ECO:0000256" key="9">
    <source>
        <dbReference type="ARBA" id="ARBA00023136"/>
    </source>
</evidence>
<dbReference type="NCBIfam" id="NF003349">
    <property type="entry name" value="PRK04375.1-2"/>
    <property type="match status" value="1"/>
</dbReference>
<comment type="catalytic activity">
    <reaction evidence="13 14">
        <text>heme b + (2E,6E)-farnesyl diphosphate + H2O = Fe(II)-heme o + diphosphate</text>
        <dbReference type="Rhea" id="RHEA:28070"/>
        <dbReference type="ChEBI" id="CHEBI:15377"/>
        <dbReference type="ChEBI" id="CHEBI:33019"/>
        <dbReference type="ChEBI" id="CHEBI:60344"/>
        <dbReference type="ChEBI" id="CHEBI:60530"/>
        <dbReference type="ChEBI" id="CHEBI:175763"/>
        <dbReference type="EC" id="2.5.1.141"/>
    </reaction>
</comment>
<gene>
    <name evidence="14" type="primary">ctaB</name>
    <name evidence="15" type="ORF">MBAV_001448</name>
</gene>
<name>A0A0F3GWS4_9BACT</name>
<keyword evidence="8 14" id="KW-0350">Heme biosynthesis</keyword>
<evidence type="ECO:0000256" key="7">
    <source>
        <dbReference type="ARBA" id="ARBA00022989"/>
    </source>
</evidence>
<comment type="function">
    <text evidence="14">Converts heme B (protoheme IX) to heme O by substitution of the vinyl group on carbon 2 of heme B porphyrin ring with a hydroxyethyl farnesyl side group.</text>
</comment>
<evidence type="ECO:0000256" key="6">
    <source>
        <dbReference type="ARBA" id="ARBA00022692"/>
    </source>
</evidence>
<dbReference type="GO" id="GO:0005886">
    <property type="term" value="C:plasma membrane"/>
    <property type="evidence" value="ECO:0007669"/>
    <property type="project" value="UniProtKB-SubCell"/>
</dbReference>
<dbReference type="NCBIfam" id="TIGR01473">
    <property type="entry name" value="cyoE_ctaB"/>
    <property type="match status" value="1"/>
</dbReference>
<feature type="transmembrane region" description="Helical" evidence="14">
    <location>
        <begin position="21"/>
        <end position="39"/>
    </location>
</feature>
<dbReference type="PATRIC" id="fig|29290.4.peg.1914"/>
<dbReference type="InterPro" id="IPR030470">
    <property type="entry name" value="UbiA_prenylTrfase_CS"/>
</dbReference>
<feature type="transmembrane region" description="Helical" evidence="14">
    <location>
        <begin position="240"/>
        <end position="259"/>
    </location>
</feature>
<keyword evidence="9 14" id="KW-0472">Membrane</keyword>
<dbReference type="Proteomes" id="UP000033423">
    <property type="component" value="Unassembled WGS sequence"/>
</dbReference>
<keyword evidence="5 14" id="KW-0808">Transferase</keyword>
<dbReference type="UniPathway" id="UPA00834">
    <property type="reaction ID" value="UER00712"/>
</dbReference>
<evidence type="ECO:0000256" key="8">
    <source>
        <dbReference type="ARBA" id="ARBA00023133"/>
    </source>
</evidence>
<sequence length="292" mass="32077">MIAKVIAYKTVVRDHLILAKPGIVLLVLIVALAGMYMGQRGLPSPYLVSVTLIAIGLATGGSAVLNNFIDRDIDRLMHRTMVRPIPQGRIQPNNALAFGLSLIAISICILLLCVNVISAALTLLSAFIYIIPYTLMMKKRTHLVTHVGSITGALPPVIGYTAVKAVIELEAVVMFAIMFLWQHPHFWAYAIKYKDDYNRAGIPVLPLSKGVRATVTKTLIYTIVLLPVSLLPYLLKMSGVFYLVLASVLGILYIALALKAYLSDNDNGKTLFIYSIVYISIVFFALVVDMVR</sequence>
<comment type="miscellaneous">
    <text evidence="14">Carbon 2 of the heme B porphyrin ring is defined according to the Fischer nomenclature.</text>
</comment>
<evidence type="ECO:0000313" key="16">
    <source>
        <dbReference type="Proteomes" id="UP000033423"/>
    </source>
</evidence>
<keyword evidence="6 14" id="KW-0812">Transmembrane</keyword>
<dbReference type="PROSITE" id="PS00943">
    <property type="entry name" value="UBIA"/>
    <property type="match status" value="1"/>
</dbReference>
<accession>A0A0F3GWS4</accession>
<dbReference type="AlphaFoldDB" id="A0A0F3GWS4"/>
<comment type="subcellular location">
    <subcellularLocation>
        <location evidence="1 14">Cell membrane</location>
        <topology evidence="1 14">Multi-pass membrane protein</topology>
    </subcellularLocation>
</comment>
<evidence type="ECO:0000256" key="4">
    <source>
        <dbReference type="ARBA" id="ARBA00022475"/>
    </source>
</evidence>
<dbReference type="Gene3D" id="1.10.357.140">
    <property type="entry name" value="UbiA prenyltransferase"/>
    <property type="match status" value="1"/>
</dbReference>
<dbReference type="PANTHER" id="PTHR43448">
    <property type="entry name" value="PROTOHEME IX FARNESYLTRANSFERASE, MITOCHONDRIAL"/>
    <property type="match status" value="1"/>
</dbReference>
<reference evidence="15 16" key="1">
    <citation type="submission" date="2015-02" db="EMBL/GenBank/DDBJ databases">
        <title>Single-cell genomics of uncultivated deep-branching MTB reveals a conserved set of magnetosome genes.</title>
        <authorList>
            <person name="Kolinko S."/>
            <person name="Richter M."/>
            <person name="Glockner F.O."/>
            <person name="Brachmann A."/>
            <person name="Schuler D."/>
        </authorList>
    </citation>
    <scope>NUCLEOTIDE SEQUENCE [LARGE SCALE GENOMIC DNA]</scope>
    <source>
        <strain evidence="15">TM-1</strain>
    </source>
</reference>
<comment type="similarity">
    <text evidence="14">Belongs to the UbiA prenyltransferase family. Protoheme IX farnesyltransferase subfamily.</text>
</comment>